<dbReference type="eggNOG" id="KOG3199">
    <property type="taxonomic scope" value="Eukaryota"/>
</dbReference>
<evidence type="ECO:0000259" key="14">
    <source>
        <dbReference type="Pfam" id="PF01467"/>
    </source>
</evidence>
<keyword evidence="16" id="KW-1185">Reference proteome</keyword>
<comment type="cofactor">
    <cofactor evidence="1">
        <name>Mg(2+)</name>
        <dbReference type="ChEBI" id="CHEBI:18420"/>
    </cofactor>
</comment>
<comment type="pathway">
    <text evidence="13">Cofactor biosynthesis; NAD(+) biosynthesis; NAD(+) from nicotinamide D-ribonucleotide: step 1/1.</text>
</comment>
<comment type="subunit">
    <text evidence="3">Homotetramer.</text>
</comment>
<evidence type="ECO:0000256" key="12">
    <source>
        <dbReference type="ARBA" id="ARBA00093425"/>
    </source>
</evidence>
<keyword evidence="5 13" id="KW-0808">Transferase</keyword>
<comment type="subcellular location">
    <subcellularLocation>
        <location evidence="2">Mitochondrion</location>
    </subcellularLocation>
</comment>
<keyword evidence="8 13" id="KW-0067">ATP-binding</keyword>
<dbReference type="SUPFAM" id="SSF52374">
    <property type="entry name" value="Nucleotidylyl transferase"/>
    <property type="match status" value="1"/>
</dbReference>
<evidence type="ECO:0000256" key="11">
    <source>
        <dbReference type="ARBA" id="ARBA00049001"/>
    </source>
</evidence>
<dbReference type="GO" id="GO:0005759">
    <property type="term" value="C:mitochondrial matrix"/>
    <property type="evidence" value="ECO:0007669"/>
    <property type="project" value="UniProtKB-ARBA"/>
</dbReference>
<dbReference type="InterPro" id="IPR005248">
    <property type="entry name" value="NadD/NMNAT"/>
</dbReference>
<dbReference type="PANTHER" id="PTHR12039:SF0">
    <property type="entry name" value="NICOTINAMIDE-NUCLEOTIDE ADENYLYLTRANSFERASE"/>
    <property type="match status" value="1"/>
</dbReference>
<dbReference type="InterPro" id="IPR014729">
    <property type="entry name" value="Rossmann-like_a/b/a_fold"/>
</dbReference>
<dbReference type="HOGENOM" id="CLU_033366_0_1_1"/>
<dbReference type="VEuPathDB" id="FungiDB:MELLADRAFT_71032"/>
<dbReference type="FunFam" id="3.40.50.620:FF:000221">
    <property type="entry name" value="Nicotinamide/nicotinic acid mononucleotide adenylyltransferase 3"/>
    <property type="match status" value="1"/>
</dbReference>
<evidence type="ECO:0000256" key="2">
    <source>
        <dbReference type="ARBA" id="ARBA00004173"/>
    </source>
</evidence>
<dbReference type="EC" id="2.7.7.1" evidence="13"/>
<accession>F4RB85</accession>
<proteinExistence type="inferred from homology"/>
<dbReference type="InterPro" id="IPR051182">
    <property type="entry name" value="Euk_NMN_adenylyltrnsfrase"/>
</dbReference>
<evidence type="ECO:0000256" key="8">
    <source>
        <dbReference type="ARBA" id="ARBA00022840"/>
    </source>
</evidence>
<dbReference type="EMBL" id="GL883095">
    <property type="protein sequence ID" value="EGG10038.1"/>
    <property type="molecule type" value="Genomic_DNA"/>
</dbReference>
<dbReference type="EC" id="2.7.7.18" evidence="13"/>
<evidence type="ECO:0000256" key="4">
    <source>
        <dbReference type="ARBA" id="ARBA00022642"/>
    </source>
</evidence>
<evidence type="ECO:0000313" key="15">
    <source>
        <dbReference type="EMBL" id="EGG10038.1"/>
    </source>
</evidence>
<keyword evidence="10" id="KW-0496">Mitochondrion</keyword>
<dbReference type="FunCoup" id="F4RB85">
    <property type="interactions" value="156"/>
</dbReference>
<dbReference type="UniPathway" id="UPA00253">
    <property type="reaction ID" value="UER00600"/>
</dbReference>
<keyword evidence="9 13" id="KW-0520">NAD</keyword>
<feature type="domain" description="Cytidyltransferase-like" evidence="14">
    <location>
        <begin position="26"/>
        <end position="223"/>
    </location>
</feature>
<dbReference type="AlphaFoldDB" id="F4RB85"/>
<dbReference type="GeneID" id="18931702"/>
<evidence type="ECO:0000256" key="7">
    <source>
        <dbReference type="ARBA" id="ARBA00022741"/>
    </source>
</evidence>
<evidence type="ECO:0000256" key="5">
    <source>
        <dbReference type="ARBA" id="ARBA00022679"/>
    </source>
</evidence>
<name>F4RB85_MELLP</name>
<evidence type="ECO:0000256" key="9">
    <source>
        <dbReference type="ARBA" id="ARBA00023027"/>
    </source>
</evidence>
<dbReference type="Proteomes" id="UP000001072">
    <property type="component" value="Unassembled WGS sequence"/>
</dbReference>
<comment type="similarity">
    <text evidence="13">Belongs to the eukaryotic NMN adenylyltransferase family.</text>
</comment>
<evidence type="ECO:0000256" key="13">
    <source>
        <dbReference type="RuleBase" id="RU362021"/>
    </source>
</evidence>
<dbReference type="InParanoid" id="F4RB85"/>
<dbReference type="GO" id="GO:0004515">
    <property type="term" value="F:nicotinate-nucleotide adenylyltransferase activity"/>
    <property type="evidence" value="ECO:0007669"/>
    <property type="project" value="UniProtKB-EC"/>
</dbReference>
<dbReference type="GO" id="GO:0000309">
    <property type="term" value="F:nicotinamide-nucleotide adenylyltransferase activity"/>
    <property type="evidence" value="ECO:0007669"/>
    <property type="project" value="UniProtKB-EC"/>
</dbReference>
<dbReference type="OrthoDB" id="422187at2759"/>
<keyword evidence="4 13" id="KW-0662">Pyridine nucleotide biosynthesis</keyword>
<comment type="catalytic activity">
    <reaction evidence="11 13">
        <text>beta-nicotinamide D-ribonucleotide + ATP + H(+) = diphosphate + NAD(+)</text>
        <dbReference type="Rhea" id="RHEA:21360"/>
        <dbReference type="ChEBI" id="CHEBI:14649"/>
        <dbReference type="ChEBI" id="CHEBI:15378"/>
        <dbReference type="ChEBI" id="CHEBI:30616"/>
        <dbReference type="ChEBI" id="CHEBI:33019"/>
        <dbReference type="ChEBI" id="CHEBI:57540"/>
        <dbReference type="EC" id="2.7.7.1"/>
    </reaction>
</comment>
<dbReference type="NCBIfam" id="TIGR00482">
    <property type="entry name" value="nicotinate (nicotinamide) nucleotide adenylyltransferase"/>
    <property type="match status" value="1"/>
</dbReference>
<evidence type="ECO:0000313" key="16">
    <source>
        <dbReference type="Proteomes" id="UP000001072"/>
    </source>
</evidence>
<protein>
    <recommendedName>
        <fullName evidence="13">Nicotinamide-nucleotide adenylyltransferase</fullName>
        <ecNumber evidence="13">2.7.7.1</ecNumber>
        <ecNumber evidence="13">2.7.7.18</ecNumber>
    </recommendedName>
</protein>
<dbReference type="STRING" id="747676.F4RB85"/>
<gene>
    <name evidence="15" type="ORF">MELLADRAFT_71032</name>
</gene>
<dbReference type="PANTHER" id="PTHR12039">
    <property type="entry name" value="NICOTINAMIDE MONONUCLEOTIDE ADENYLYLTRANSFERASE"/>
    <property type="match status" value="1"/>
</dbReference>
<evidence type="ECO:0000256" key="3">
    <source>
        <dbReference type="ARBA" id="ARBA00011881"/>
    </source>
</evidence>
<dbReference type="GO" id="GO:0005524">
    <property type="term" value="F:ATP binding"/>
    <property type="evidence" value="ECO:0007669"/>
    <property type="project" value="UniProtKB-KW"/>
</dbReference>
<comment type="function">
    <text evidence="12">Catalyzes the formation of NAD(+) from nicotinamide mononucleotide (NMN) and ATP. Can also use the deamidated form; nicotinic acid mononucleotide (NaMN) as substrate with the same efficiency. Can use triazofurin monophosphate (TrMP) as substrate. Can also use GTP and ITP as nucleotide donors. Also catalyzes the reverse reaction, i.e. the pyrophosphorolytic cleavage of NAD(+). For the pyrophosphorolytic activity, can use NAD(+), NADH, NaAD, nicotinic acid adenine dinucleotide phosphate (NHD), nicotinamide guanine dinucleotide (NGD) as substrates. Fails to cleave phosphorylated dinucleotides NADP(+), NADPH and NaADP(+). Protects against axonal degeneration following injury. May be involved in the maintenance of axonal integrity. Also functions as a stress-response chaperone protein that prevents toxic aggregation of proteins; this function may be independent of its NAD(+) synthesis activity.</text>
</comment>
<dbReference type="RefSeq" id="XP_007406339.1">
    <property type="nucleotide sequence ID" value="XM_007406277.1"/>
</dbReference>
<keyword evidence="6 13" id="KW-0548">Nucleotidyltransferase</keyword>
<organism evidence="16">
    <name type="scientific">Melampsora larici-populina (strain 98AG31 / pathotype 3-4-7)</name>
    <name type="common">Poplar leaf rust fungus</name>
    <dbReference type="NCBI Taxonomy" id="747676"/>
    <lineage>
        <taxon>Eukaryota</taxon>
        <taxon>Fungi</taxon>
        <taxon>Dikarya</taxon>
        <taxon>Basidiomycota</taxon>
        <taxon>Pucciniomycotina</taxon>
        <taxon>Pucciniomycetes</taxon>
        <taxon>Pucciniales</taxon>
        <taxon>Melampsoraceae</taxon>
        <taxon>Melampsora</taxon>
    </lineage>
</organism>
<dbReference type="KEGG" id="mlr:MELLADRAFT_71032"/>
<evidence type="ECO:0000256" key="6">
    <source>
        <dbReference type="ARBA" id="ARBA00022695"/>
    </source>
</evidence>
<dbReference type="InterPro" id="IPR004821">
    <property type="entry name" value="Cyt_trans-like"/>
</dbReference>
<evidence type="ECO:0000256" key="10">
    <source>
        <dbReference type="ARBA" id="ARBA00023128"/>
    </source>
</evidence>
<sequence>MEGDYNFPTNRLRSLQDDSKTPLVFVACGSFSPVTFLHLRMFEMARDHARVHTEFEVVGGYLSLVNDAYKKPGLAASIHRYKMCEIACEETSDWLMVDPWEARQIEYSPTARVLDHFDHQLNGLANGVVSVQTGQRKPIRIILLAGSDLIQTMSEPGLWAEEDLHHILSRYGCYIIERAESEIDQSLFSPSSVHSRSPLSLYKHQIYMVPQLVRNDVSSTKVRLFVRKGMSIEYLIPSGVIKYIKLHSLYQDEMSHLSMSSINTPMIEGSSSPFFKHTLDPPSNLPLQNPSNLSI</sequence>
<reference evidence="16" key="1">
    <citation type="journal article" date="2011" name="Proc. Natl. Acad. Sci. U.S.A.">
        <title>Obligate biotrophy features unraveled by the genomic analysis of rust fungi.</title>
        <authorList>
            <person name="Duplessis S."/>
            <person name="Cuomo C.A."/>
            <person name="Lin Y.-C."/>
            <person name="Aerts A."/>
            <person name="Tisserant E."/>
            <person name="Veneault-Fourrey C."/>
            <person name="Joly D.L."/>
            <person name="Hacquard S."/>
            <person name="Amselem J."/>
            <person name="Cantarel B.L."/>
            <person name="Chiu R."/>
            <person name="Coutinho P.M."/>
            <person name="Feau N."/>
            <person name="Field M."/>
            <person name="Frey P."/>
            <person name="Gelhaye E."/>
            <person name="Goldberg J."/>
            <person name="Grabherr M.G."/>
            <person name="Kodira C.D."/>
            <person name="Kohler A."/>
            <person name="Kuees U."/>
            <person name="Lindquist E.A."/>
            <person name="Lucas S.M."/>
            <person name="Mago R."/>
            <person name="Mauceli E."/>
            <person name="Morin E."/>
            <person name="Murat C."/>
            <person name="Pangilinan J.L."/>
            <person name="Park R."/>
            <person name="Pearson M."/>
            <person name="Quesneville H."/>
            <person name="Rouhier N."/>
            <person name="Sakthikumar S."/>
            <person name="Salamov A.A."/>
            <person name="Schmutz J."/>
            <person name="Selles B."/>
            <person name="Shapiro H."/>
            <person name="Tanguay P."/>
            <person name="Tuskan G.A."/>
            <person name="Henrissat B."/>
            <person name="Van de Peer Y."/>
            <person name="Rouze P."/>
            <person name="Ellis J.G."/>
            <person name="Dodds P.N."/>
            <person name="Schein J.E."/>
            <person name="Zhong S."/>
            <person name="Hamelin R.C."/>
            <person name="Grigoriev I.V."/>
            <person name="Szabo L.J."/>
            <person name="Martin F."/>
        </authorList>
    </citation>
    <scope>NUCLEOTIDE SEQUENCE [LARGE SCALE GENOMIC DNA]</scope>
    <source>
        <strain evidence="16">98AG31 / pathotype 3-4-7</strain>
    </source>
</reference>
<dbReference type="Pfam" id="PF01467">
    <property type="entry name" value="CTP_transf_like"/>
    <property type="match status" value="1"/>
</dbReference>
<evidence type="ECO:0000256" key="1">
    <source>
        <dbReference type="ARBA" id="ARBA00001946"/>
    </source>
</evidence>
<dbReference type="Gene3D" id="3.40.50.620">
    <property type="entry name" value="HUPs"/>
    <property type="match status" value="1"/>
</dbReference>
<comment type="catalytic activity">
    <reaction evidence="13">
        <text>nicotinate beta-D-ribonucleotide + ATP + H(+) = deamido-NAD(+) + diphosphate</text>
        <dbReference type="Rhea" id="RHEA:22860"/>
        <dbReference type="ChEBI" id="CHEBI:15378"/>
        <dbReference type="ChEBI" id="CHEBI:30616"/>
        <dbReference type="ChEBI" id="CHEBI:33019"/>
        <dbReference type="ChEBI" id="CHEBI:57502"/>
        <dbReference type="ChEBI" id="CHEBI:58437"/>
        <dbReference type="EC" id="2.7.7.18"/>
    </reaction>
</comment>
<keyword evidence="7 13" id="KW-0547">Nucleotide-binding</keyword>
<dbReference type="GO" id="GO:0009435">
    <property type="term" value="P:NAD+ biosynthetic process"/>
    <property type="evidence" value="ECO:0007669"/>
    <property type="project" value="UniProtKB-UniPathway"/>
</dbReference>